<keyword evidence="4" id="KW-1185">Reference proteome</keyword>
<evidence type="ECO:0000313" key="4">
    <source>
        <dbReference type="Proteomes" id="UP001430455"/>
    </source>
</evidence>
<proteinExistence type="predicted"/>
<evidence type="ECO:0000256" key="1">
    <source>
        <dbReference type="SAM" id="Phobius"/>
    </source>
</evidence>
<evidence type="ECO:0000259" key="2">
    <source>
        <dbReference type="Pfam" id="PF25938"/>
    </source>
</evidence>
<keyword evidence="1" id="KW-0812">Transmembrane</keyword>
<feature type="domain" description="DUF7981" evidence="2">
    <location>
        <begin position="1"/>
        <end position="61"/>
    </location>
</feature>
<accession>A0AAW4PEW5</accession>
<dbReference type="EMBL" id="RKLT01000004">
    <property type="protein sequence ID" value="MBX0295797.1"/>
    <property type="molecule type" value="Genomic_DNA"/>
</dbReference>
<reference evidence="3 4" key="1">
    <citation type="submission" date="2021-06" db="EMBL/GenBank/DDBJ databases">
        <title>Halomicroarcula sp. a new haloarchaeum isolated from saline soil.</title>
        <authorList>
            <person name="Duran-Viseras A."/>
            <person name="Sanchez-Porro C."/>
            <person name="Ventosa A."/>
        </authorList>
    </citation>
    <scope>NUCLEOTIDE SEQUENCE [LARGE SCALE GENOMIC DNA]</scope>
    <source>
        <strain evidence="3 4">F27</strain>
    </source>
</reference>
<keyword evidence="1" id="KW-0472">Membrane</keyword>
<dbReference type="InterPro" id="IPR058287">
    <property type="entry name" value="DUF7981"/>
</dbReference>
<comment type="caution">
    <text evidence="3">The sequence shown here is derived from an EMBL/GenBank/DDBJ whole genome shotgun (WGS) entry which is preliminary data.</text>
</comment>
<protein>
    <recommendedName>
        <fullName evidence="2">DUF7981 domain-containing protein</fullName>
    </recommendedName>
</protein>
<name>A0AAW4PEW5_9EURY</name>
<evidence type="ECO:0000313" key="3">
    <source>
        <dbReference type="EMBL" id="MBX0295797.1"/>
    </source>
</evidence>
<gene>
    <name evidence="3" type="ORF">EGH23_13010</name>
</gene>
<dbReference type="Proteomes" id="UP001430455">
    <property type="component" value="Unassembled WGS sequence"/>
</dbReference>
<dbReference type="RefSeq" id="WP_220580424.1">
    <property type="nucleotide sequence ID" value="NZ_RKLT01000004.1"/>
</dbReference>
<dbReference type="AlphaFoldDB" id="A0AAW4PEW5"/>
<feature type="transmembrane region" description="Helical" evidence="1">
    <location>
        <begin position="41"/>
        <end position="61"/>
    </location>
</feature>
<sequence>MDPKLKSSLLWGVVGGLAYLVLVQGYQLFASVPISTPVKFGVALVVAAGAAALTYGAGGSLPGNESP</sequence>
<feature type="transmembrane region" description="Helical" evidence="1">
    <location>
        <begin position="9"/>
        <end position="29"/>
    </location>
</feature>
<organism evidence="3 4">
    <name type="scientific">Haloarcula nitratireducens</name>
    <dbReference type="NCBI Taxonomy" id="2487749"/>
    <lineage>
        <taxon>Archaea</taxon>
        <taxon>Methanobacteriati</taxon>
        <taxon>Methanobacteriota</taxon>
        <taxon>Stenosarchaea group</taxon>
        <taxon>Halobacteria</taxon>
        <taxon>Halobacteriales</taxon>
        <taxon>Haloarculaceae</taxon>
        <taxon>Haloarcula</taxon>
    </lineage>
</organism>
<keyword evidence="1" id="KW-1133">Transmembrane helix</keyword>
<dbReference type="Pfam" id="PF25938">
    <property type="entry name" value="DUF7981"/>
    <property type="match status" value="1"/>
</dbReference>